<evidence type="ECO:0000256" key="1">
    <source>
        <dbReference type="ARBA" id="ARBA00007074"/>
    </source>
</evidence>
<feature type="domain" description="NlpC/P60" evidence="7">
    <location>
        <begin position="231"/>
        <end position="347"/>
    </location>
</feature>
<evidence type="ECO:0000256" key="5">
    <source>
        <dbReference type="SAM" id="Coils"/>
    </source>
</evidence>
<keyword evidence="9" id="KW-1185">Reference proteome</keyword>
<evidence type="ECO:0000259" key="7">
    <source>
        <dbReference type="PROSITE" id="PS51935"/>
    </source>
</evidence>
<organism evidence="8 9">
    <name type="scientific">Streptomyces violaceolatus</name>
    <dbReference type="NCBI Taxonomy" id="67378"/>
    <lineage>
        <taxon>Bacteria</taxon>
        <taxon>Bacillati</taxon>
        <taxon>Actinomycetota</taxon>
        <taxon>Actinomycetes</taxon>
        <taxon>Kitasatosporales</taxon>
        <taxon>Streptomycetaceae</taxon>
        <taxon>Streptomyces</taxon>
        <taxon>Streptomyces violaceoruber group</taxon>
    </lineage>
</organism>
<dbReference type="InterPro" id="IPR000064">
    <property type="entry name" value="NLP_P60_dom"/>
</dbReference>
<dbReference type="InterPro" id="IPR038765">
    <property type="entry name" value="Papain-like_cys_pep_sf"/>
</dbReference>
<dbReference type="SUPFAM" id="SSF54001">
    <property type="entry name" value="Cysteine proteinases"/>
    <property type="match status" value="1"/>
</dbReference>
<keyword evidence="2" id="KW-0645">Protease</keyword>
<dbReference type="EMBL" id="BAAASK010000021">
    <property type="protein sequence ID" value="GAA2695669.1"/>
    <property type="molecule type" value="Genomic_DNA"/>
</dbReference>
<feature type="chain" id="PRO_5047317816" evidence="6">
    <location>
        <begin position="31"/>
        <end position="347"/>
    </location>
</feature>
<keyword evidence="6" id="KW-0732">Signal</keyword>
<gene>
    <name evidence="8" type="ORF">GCM10010310_57540</name>
</gene>
<evidence type="ECO:0000256" key="3">
    <source>
        <dbReference type="ARBA" id="ARBA00022801"/>
    </source>
</evidence>
<dbReference type="Gene3D" id="1.20.120.330">
    <property type="entry name" value="Nucleotidyltransferases domain 2"/>
    <property type="match status" value="1"/>
</dbReference>
<feature type="coiled-coil region" evidence="5">
    <location>
        <begin position="54"/>
        <end position="102"/>
    </location>
</feature>
<dbReference type="Pfam" id="PF00877">
    <property type="entry name" value="NLPC_P60"/>
    <property type="match status" value="1"/>
</dbReference>
<keyword evidence="3" id="KW-0378">Hydrolase</keyword>
<evidence type="ECO:0000256" key="6">
    <source>
        <dbReference type="SAM" id="SignalP"/>
    </source>
</evidence>
<comment type="similarity">
    <text evidence="1">Belongs to the peptidase C40 family.</text>
</comment>
<evidence type="ECO:0000313" key="9">
    <source>
        <dbReference type="Proteomes" id="UP001499989"/>
    </source>
</evidence>
<dbReference type="PANTHER" id="PTHR47359">
    <property type="entry name" value="PEPTIDOGLYCAN DL-ENDOPEPTIDASE CWLO"/>
    <property type="match status" value="1"/>
</dbReference>
<protein>
    <submittedName>
        <fullName evidence="8">C40 family peptidase</fullName>
    </submittedName>
</protein>
<keyword evidence="5" id="KW-0175">Coiled coil</keyword>
<sequence>MRWTQRGRGRRTGGAIALACALTATFQVSAVAEPGRPPTLTEVHAELRRLYHDAEVATEKYNAADERLTRQRKRVRELNAKVKAAEAELAGLKTEAGAAARAQYRGGGLPAEIQLVLAPDPGRALDDASRTLQAQRSTTILITALTTARQTVRDRREDAAAEVKRREASRQTLSTQRQRIEERIAAAKKTESRLATEQRRELAALEQADAAKAQKKWVDGGPFQHVGTEAGPAGRRAIAFATAQIGKPYVWGAEGPDAFDCSGLTSQAWLHAGVAIPRTSQEQWRRLKHVPISRMRPGDLVIYFSDASHVGIYVGNGQIIQAPRPGRNVYVSPVASMEILGAVRPDA</sequence>
<proteinExistence type="inferred from homology"/>
<dbReference type="Gene3D" id="3.90.1720.10">
    <property type="entry name" value="endopeptidase domain like (from Nostoc punctiforme)"/>
    <property type="match status" value="1"/>
</dbReference>
<feature type="signal peptide" evidence="6">
    <location>
        <begin position="1"/>
        <end position="30"/>
    </location>
</feature>
<reference evidence="8 9" key="1">
    <citation type="journal article" date="2019" name="Int. J. Syst. Evol. Microbiol.">
        <title>The Global Catalogue of Microorganisms (GCM) 10K type strain sequencing project: providing services to taxonomists for standard genome sequencing and annotation.</title>
        <authorList>
            <consortium name="The Broad Institute Genomics Platform"/>
            <consortium name="The Broad Institute Genome Sequencing Center for Infectious Disease"/>
            <person name="Wu L."/>
            <person name="Ma J."/>
        </authorList>
    </citation>
    <scope>NUCLEOTIDE SEQUENCE [LARGE SCALE GENOMIC DNA]</scope>
    <source>
        <strain evidence="8 9">JCM 4531</strain>
    </source>
</reference>
<dbReference type="InterPro" id="IPR051794">
    <property type="entry name" value="PG_Endopeptidase_C40"/>
</dbReference>
<name>A0ABN3T8X4_9ACTN</name>
<dbReference type="Proteomes" id="UP001499989">
    <property type="component" value="Unassembled WGS sequence"/>
</dbReference>
<dbReference type="PROSITE" id="PS51935">
    <property type="entry name" value="NLPC_P60"/>
    <property type="match status" value="1"/>
</dbReference>
<keyword evidence="4" id="KW-0788">Thiol protease</keyword>
<evidence type="ECO:0000256" key="2">
    <source>
        <dbReference type="ARBA" id="ARBA00022670"/>
    </source>
</evidence>
<evidence type="ECO:0000313" key="8">
    <source>
        <dbReference type="EMBL" id="GAA2695669.1"/>
    </source>
</evidence>
<dbReference type="PANTHER" id="PTHR47359:SF3">
    <property type="entry name" value="NLP_P60 DOMAIN-CONTAINING PROTEIN-RELATED"/>
    <property type="match status" value="1"/>
</dbReference>
<evidence type="ECO:0000256" key="4">
    <source>
        <dbReference type="ARBA" id="ARBA00022807"/>
    </source>
</evidence>
<feature type="coiled-coil region" evidence="5">
    <location>
        <begin position="170"/>
        <end position="208"/>
    </location>
</feature>
<accession>A0ABN3T8X4</accession>
<comment type="caution">
    <text evidence="8">The sequence shown here is derived from an EMBL/GenBank/DDBJ whole genome shotgun (WGS) entry which is preliminary data.</text>
</comment>